<dbReference type="Proteomes" id="UP000203589">
    <property type="component" value="Chromosome"/>
</dbReference>
<dbReference type="Gene3D" id="1.10.8.60">
    <property type="match status" value="1"/>
</dbReference>
<reference evidence="2 3" key="1">
    <citation type="submission" date="2017-07" db="EMBL/GenBank/DDBJ databases">
        <title>Genome Sequence of Antarctobacter heliothermus Strain SMS3 Isolated from a culture of the Diatom Skeletonema marinoi.</title>
        <authorList>
            <person name="Topel M."/>
            <person name="Pinder M.I.M."/>
            <person name="Johansson O.N."/>
            <person name="Kourtchenko O."/>
            <person name="Godhe A."/>
            <person name="Clarke A.K."/>
        </authorList>
    </citation>
    <scope>NUCLEOTIDE SEQUENCE [LARGE SCALE GENOMIC DNA]</scope>
    <source>
        <strain evidence="2 3">SMS3</strain>
    </source>
</reference>
<dbReference type="PANTHER" id="PTHR30050">
    <property type="entry name" value="CHROMOSOMAL REPLICATION INITIATOR PROTEIN DNAA"/>
    <property type="match status" value="1"/>
</dbReference>
<dbReference type="KEGG" id="aht:ANTHELSMS3_04011"/>
<evidence type="ECO:0000313" key="3">
    <source>
        <dbReference type="Proteomes" id="UP000203589"/>
    </source>
</evidence>
<dbReference type="Pfam" id="PF22688">
    <property type="entry name" value="Hda_lid"/>
    <property type="match status" value="1"/>
</dbReference>
<dbReference type="PANTHER" id="PTHR30050:SF5">
    <property type="entry name" value="DNAA REGULATORY INACTIVATOR HDA"/>
    <property type="match status" value="1"/>
</dbReference>
<organism evidence="2 3">
    <name type="scientific">Antarctobacter heliothermus</name>
    <dbReference type="NCBI Taxonomy" id="74033"/>
    <lineage>
        <taxon>Bacteria</taxon>
        <taxon>Pseudomonadati</taxon>
        <taxon>Pseudomonadota</taxon>
        <taxon>Alphaproteobacteria</taxon>
        <taxon>Rhodobacterales</taxon>
        <taxon>Roseobacteraceae</taxon>
        <taxon>Antarctobacter</taxon>
    </lineage>
</organism>
<dbReference type="Gene3D" id="3.40.50.300">
    <property type="entry name" value="P-loop containing nucleotide triphosphate hydrolases"/>
    <property type="match status" value="2"/>
</dbReference>
<dbReference type="InterPro" id="IPR027417">
    <property type="entry name" value="P-loop_NTPase"/>
</dbReference>
<dbReference type="RefSeq" id="WP_094036348.1">
    <property type="nucleotide sequence ID" value="NZ_CP022540.1"/>
</dbReference>
<evidence type="ECO:0000259" key="1">
    <source>
        <dbReference type="Pfam" id="PF22688"/>
    </source>
</evidence>
<keyword evidence="3" id="KW-1185">Reference proteome</keyword>
<sequence>MIGGSGQLPLPLPTRTALGWQDYFVSPSNALAVAQVENWRKWPTQKLILAGPRGAGKTHLAHIWAQMAEARIVDADALCSADIPALAEGPVCVENLEKIAGQRADEEVLFHLHNLVLSSGGALMITATRPPAHWNLSLPDLASRMMSAQVAHITEPDDALLSALLAKLFADRQIIPAPEVIAYLVRHMPRSYAAAARIVAALDAVALADQRRVSRPMAARVLAQVVPPGAEDRGTPR</sequence>
<dbReference type="AlphaFoldDB" id="A0A222E9H9"/>
<accession>A0A222E9H9</accession>
<evidence type="ECO:0000313" key="2">
    <source>
        <dbReference type="EMBL" id="ASP22621.1"/>
    </source>
</evidence>
<dbReference type="OrthoDB" id="7390113at2"/>
<dbReference type="GO" id="GO:0006270">
    <property type="term" value="P:DNA replication initiation"/>
    <property type="evidence" value="ECO:0007669"/>
    <property type="project" value="TreeGrafter"/>
</dbReference>
<gene>
    <name evidence="2" type="primary">hda</name>
    <name evidence="2" type="ORF">ANTHELSMS3_04011</name>
</gene>
<protein>
    <submittedName>
        <fullName evidence="2">DnaA regulatory inactivator Hda</fullName>
    </submittedName>
</protein>
<dbReference type="EMBL" id="CP022540">
    <property type="protein sequence ID" value="ASP22621.1"/>
    <property type="molecule type" value="Genomic_DNA"/>
</dbReference>
<name>A0A222E9H9_9RHOB</name>
<feature type="domain" description="Hda lid" evidence="1">
    <location>
        <begin position="172"/>
        <end position="221"/>
    </location>
</feature>
<dbReference type="GO" id="GO:0003688">
    <property type="term" value="F:DNA replication origin binding"/>
    <property type="evidence" value="ECO:0007669"/>
    <property type="project" value="TreeGrafter"/>
</dbReference>
<proteinExistence type="predicted"/>
<dbReference type="SUPFAM" id="SSF52540">
    <property type="entry name" value="P-loop containing nucleoside triphosphate hydrolases"/>
    <property type="match status" value="1"/>
</dbReference>
<dbReference type="GO" id="GO:0005886">
    <property type="term" value="C:plasma membrane"/>
    <property type="evidence" value="ECO:0007669"/>
    <property type="project" value="TreeGrafter"/>
</dbReference>
<dbReference type="InterPro" id="IPR055199">
    <property type="entry name" value="Hda_lid"/>
</dbReference>